<evidence type="ECO:0000256" key="5">
    <source>
        <dbReference type="ARBA" id="ARBA00022989"/>
    </source>
</evidence>
<dbReference type="InterPro" id="IPR050925">
    <property type="entry name" value="Rhomboid_protease_S54"/>
</dbReference>
<feature type="transmembrane region" description="Helical" evidence="7">
    <location>
        <begin position="230"/>
        <end position="247"/>
    </location>
</feature>
<keyword evidence="4" id="KW-0378">Hydrolase</keyword>
<dbReference type="Gene3D" id="1.20.1540.10">
    <property type="entry name" value="Rhomboid-like"/>
    <property type="match status" value="1"/>
</dbReference>
<dbReference type="Proteomes" id="UP000199103">
    <property type="component" value="Chromosome I"/>
</dbReference>
<dbReference type="PANTHER" id="PTHR43731:SF14">
    <property type="entry name" value="PRESENILIN-ASSOCIATED RHOMBOID-LIKE PROTEIN, MITOCHONDRIAL"/>
    <property type="match status" value="1"/>
</dbReference>
<feature type="domain" description="Peptidase S54 rhomboid" evidence="8">
    <location>
        <begin position="112"/>
        <end position="246"/>
    </location>
</feature>
<keyword evidence="6 7" id="KW-0472">Membrane</keyword>
<evidence type="ECO:0000259" key="8">
    <source>
        <dbReference type="Pfam" id="PF01694"/>
    </source>
</evidence>
<dbReference type="GO" id="GO:0004252">
    <property type="term" value="F:serine-type endopeptidase activity"/>
    <property type="evidence" value="ECO:0007669"/>
    <property type="project" value="InterPro"/>
</dbReference>
<evidence type="ECO:0000313" key="10">
    <source>
        <dbReference type="Proteomes" id="UP000199103"/>
    </source>
</evidence>
<proteinExistence type="inferred from homology"/>
<dbReference type="PANTHER" id="PTHR43731">
    <property type="entry name" value="RHOMBOID PROTEASE"/>
    <property type="match status" value="1"/>
</dbReference>
<keyword evidence="3 7" id="KW-0812">Transmembrane</keyword>
<evidence type="ECO:0000256" key="2">
    <source>
        <dbReference type="ARBA" id="ARBA00009045"/>
    </source>
</evidence>
<reference evidence="9 10" key="1">
    <citation type="submission" date="2016-10" db="EMBL/GenBank/DDBJ databases">
        <authorList>
            <person name="de Groot N.N."/>
        </authorList>
    </citation>
    <scope>NUCLEOTIDE SEQUENCE [LARGE SCALE GENOMIC DNA]</scope>
    <source>
        <strain evidence="9 10">DSM 21800</strain>
    </source>
</reference>
<keyword evidence="10" id="KW-1185">Reference proteome</keyword>
<feature type="transmembrane region" description="Helical" evidence="7">
    <location>
        <begin position="178"/>
        <end position="196"/>
    </location>
</feature>
<dbReference type="Pfam" id="PF01694">
    <property type="entry name" value="Rhomboid"/>
    <property type="match status" value="1"/>
</dbReference>
<feature type="transmembrane region" description="Helical" evidence="7">
    <location>
        <begin position="208"/>
        <end position="224"/>
    </location>
</feature>
<dbReference type="SUPFAM" id="SSF144091">
    <property type="entry name" value="Rhomboid-like"/>
    <property type="match status" value="1"/>
</dbReference>
<dbReference type="InterPro" id="IPR035952">
    <property type="entry name" value="Rhomboid-like_sf"/>
</dbReference>
<name>A0A1H1PNA7_9ACTN</name>
<feature type="transmembrane region" description="Helical" evidence="7">
    <location>
        <begin position="79"/>
        <end position="102"/>
    </location>
</feature>
<evidence type="ECO:0000256" key="1">
    <source>
        <dbReference type="ARBA" id="ARBA00004141"/>
    </source>
</evidence>
<keyword evidence="9" id="KW-0645">Protease</keyword>
<evidence type="ECO:0000256" key="4">
    <source>
        <dbReference type="ARBA" id="ARBA00022801"/>
    </source>
</evidence>
<protein>
    <submittedName>
        <fullName evidence="9">Membrane associated serine protease, rhomboid family</fullName>
    </submittedName>
</protein>
<comment type="similarity">
    <text evidence="2">Belongs to the peptidase S54 family.</text>
</comment>
<dbReference type="GO" id="GO:0016020">
    <property type="term" value="C:membrane"/>
    <property type="evidence" value="ECO:0007669"/>
    <property type="project" value="UniProtKB-SubCell"/>
</dbReference>
<feature type="transmembrane region" description="Helical" evidence="7">
    <location>
        <begin position="259"/>
        <end position="278"/>
    </location>
</feature>
<dbReference type="AlphaFoldDB" id="A0A1H1PNA7"/>
<dbReference type="EMBL" id="LT629772">
    <property type="protein sequence ID" value="SDS12229.1"/>
    <property type="molecule type" value="Genomic_DNA"/>
</dbReference>
<keyword evidence="5 7" id="KW-1133">Transmembrane helix</keyword>
<comment type="subcellular location">
    <subcellularLocation>
        <location evidence="1">Membrane</location>
        <topology evidence="1">Multi-pass membrane protein</topology>
    </subcellularLocation>
</comment>
<feature type="transmembrane region" description="Helical" evidence="7">
    <location>
        <begin position="122"/>
        <end position="141"/>
    </location>
</feature>
<evidence type="ECO:0000256" key="3">
    <source>
        <dbReference type="ARBA" id="ARBA00022692"/>
    </source>
</evidence>
<organism evidence="9 10">
    <name type="scientific">Microlunatus soli</name>
    <dbReference type="NCBI Taxonomy" id="630515"/>
    <lineage>
        <taxon>Bacteria</taxon>
        <taxon>Bacillati</taxon>
        <taxon>Actinomycetota</taxon>
        <taxon>Actinomycetes</taxon>
        <taxon>Propionibacteriales</taxon>
        <taxon>Propionibacteriaceae</taxon>
        <taxon>Microlunatus</taxon>
    </lineage>
</organism>
<sequence length="283" mass="29793">MSRPDFSAPSFEGCYRHPDRSTGIRCQRCGKPICGECMNPASVGFQCPDCIRLGQSTTRRPRTSFGAALKLRGGAVTKVLIGVLVAFYVINLISRNLLIGLFSMSNLAVAEGQVWRLVSYGFTSYGLLNTAMIALVLWFVGRPLEDQLGGWRFLVLYALAGLGGATLLYAVGSPSVGAVGGASAAVIGLLTANGVIKYKHGEDIRPDIGLLVILVLLNLVVGFGSLVWVAQIGGILLGGLAGIALVYPPRVRRAQLQVAGLVGIVVLCAAVVVIKTMVSYGTV</sequence>
<dbReference type="GO" id="GO:0006508">
    <property type="term" value="P:proteolysis"/>
    <property type="evidence" value="ECO:0007669"/>
    <property type="project" value="UniProtKB-KW"/>
</dbReference>
<gene>
    <name evidence="9" type="ORF">SAMN04489812_0949</name>
</gene>
<dbReference type="InterPro" id="IPR022764">
    <property type="entry name" value="Peptidase_S54_rhomboid_dom"/>
</dbReference>
<evidence type="ECO:0000313" key="9">
    <source>
        <dbReference type="EMBL" id="SDS12229.1"/>
    </source>
</evidence>
<feature type="transmembrane region" description="Helical" evidence="7">
    <location>
        <begin position="153"/>
        <end position="172"/>
    </location>
</feature>
<evidence type="ECO:0000256" key="7">
    <source>
        <dbReference type="SAM" id="Phobius"/>
    </source>
</evidence>
<evidence type="ECO:0000256" key="6">
    <source>
        <dbReference type="ARBA" id="ARBA00023136"/>
    </source>
</evidence>
<accession>A0A1H1PNA7</accession>
<dbReference type="STRING" id="630515.SAMN04489812_0949"/>